<dbReference type="STRING" id="1817772.A2527_12075"/>
<comment type="caution">
    <text evidence="2">The sequence shown here is derived from an EMBL/GenBank/DDBJ whole genome shotgun (WGS) entry which is preliminary data.</text>
</comment>
<reference evidence="2 3" key="1">
    <citation type="journal article" date="2016" name="Nat. Commun.">
        <title>Thousands of microbial genomes shed light on interconnected biogeochemical processes in an aquifer system.</title>
        <authorList>
            <person name="Anantharaman K."/>
            <person name="Brown C.T."/>
            <person name="Hug L.A."/>
            <person name="Sharon I."/>
            <person name="Castelle C.J."/>
            <person name="Probst A.J."/>
            <person name="Thomas B.C."/>
            <person name="Singh A."/>
            <person name="Wilkins M.J."/>
            <person name="Karaoz U."/>
            <person name="Brodie E.L."/>
            <person name="Williams K.H."/>
            <person name="Hubbard S.S."/>
            <person name="Banfield J.F."/>
        </authorList>
    </citation>
    <scope>NUCLEOTIDE SEQUENCE [LARGE SCALE GENOMIC DNA]</scope>
</reference>
<proteinExistence type="predicted"/>
<dbReference type="AlphaFoldDB" id="A0A1F6GD68"/>
<accession>A0A1F6GD68</accession>
<evidence type="ECO:0000256" key="1">
    <source>
        <dbReference type="SAM" id="MobiDB-lite"/>
    </source>
</evidence>
<feature type="region of interest" description="Disordered" evidence="1">
    <location>
        <begin position="1"/>
        <end position="20"/>
    </location>
</feature>
<dbReference type="EMBL" id="MFNE01000019">
    <property type="protein sequence ID" value="OGG96053.1"/>
    <property type="molecule type" value="Genomic_DNA"/>
</dbReference>
<evidence type="ECO:0000313" key="3">
    <source>
        <dbReference type="Proteomes" id="UP000178449"/>
    </source>
</evidence>
<evidence type="ECO:0000313" key="2">
    <source>
        <dbReference type="EMBL" id="OGG96053.1"/>
    </source>
</evidence>
<organism evidence="2 3">
    <name type="scientific">Candidatus Lambdaproteobacteria bacterium RIFOXYD2_FULL_50_16</name>
    <dbReference type="NCBI Taxonomy" id="1817772"/>
    <lineage>
        <taxon>Bacteria</taxon>
        <taxon>Pseudomonadati</taxon>
        <taxon>Pseudomonadota</taxon>
        <taxon>Candidatus Lambdaproteobacteria</taxon>
    </lineage>
</organism>
<name>A0A1F6GD68_9PROT</name>
<feature type="compositionally biased region" description="Basic and acidic residues" evidence="1">
    <location>
        <begin position="1"/>
        <end position="13"/>
    </location>
</feature>
<sequence>MDIQLDRPKDNERQSAPLMEAQGGRVEQVWQVPRQDRELHLLAFAHPAGFQAFSKAPRRVALFGQVQGSWGSFRHLAVKEITLSAYFGDKCK</sequence>
<dbReference type="Proteomes" id="UP000178449">
    <property type="component" value="Unassembled WGS sequence"/>
</dbReference>
<protein>
    <submittedName>
        <fullName evidence="2">Uncharacterized protein</fullName>
    </submittedName>
</protein>
<gene>
    <name evidence="2" type="ORF">A2527_12075</name>
</gene>